<dbReference type="OrthoDB" id="8596480at2"/>
<evidence type="ECO:0000313" key="1">
    <source>
        <dbReference type="EMBL" id="TDR82224.1"/>
    </source>
</evidence>
<protein>
    <submittedName>
        <fullName evidence="1">Uncharacterized protein</fullName>
    </submittedName>
</protein>
<sequence length="127" mass="13727">MIALLAFLRRYWREIATVVLLAALVLLGWEMRNLAAQRDTARQADLQDKARLVLIQRQDAVTQHVDASATATAAHTQTVYRTITKEVTRYVASNPNSCVLSAGWVRIHNAAAAGQLAASAGAADAAE</sequence>
<accession>A0A4R7BB90</accession>
<reference evidence="1 2" key="1">
    <citation type="submission" date="2019-03" db="EMBL/GenBank/DDBJ databases">
        <title>Genomic Encyclopedia of Type Strains, Phase III (KMG-III): the genomes of soil and plant-associated and newly described type strains.</title>
        <authorList>
            <person name="Whitman W."/>
        </authorList>
    </citation>
    <scope>NUCLEOTIDE SEQUENCE [LARGE SCALE GENOMIC DNA]</scope>
    <source>
        <strain evidence="1 2">CECT 8976</strain>
    </source>
</reference>
<dbReference type="AlphaFoldDB" id="A0A4R7BB90"/>
<proteinExistence type="predicted"/>
<organism evidence="1 2">
    <name type="scientific">Paludibacterium purpuratum</name>
    <dbReference type="NCBI Taxonomy" id="1144873"/>
    <lineage>
        <taxon>Bacteria</taxon>
        <taxon>Pseudomonadati</taxon>
        <taxon>Pseudomonadota</taxon>
        <taxon>Betaproteobacteria</taxon>
        <taxon>Neisseriales</taxon>
        <taxon>Chromobacteriaceae</taxon>
        <taxon>Paludibacterium</taxon>
    </lineage>
</organism>
<dbReference type="RefSeq" id="WP_133678636.1">
    <property type="nucleotide sequence ID" value="NZ_SNZP01000002.1"/>
</dbReference>
<comment type="caution">
    <text evidence="1">The sequence shown here is derived from an EMBL/GenBank/DDBJ whole genome shotgun (WGS) entry which is preliminary data.</text>
</comment>
<name>A0A4R7BB90_9NEIS</name>
<dbReference type="EMBL" id="SNZP01000002">
    <property type="protein sequence ID" value="TDR82224.1"/>
    <property type="molecule type" value="Genomic_DNA"/>
</dbReference>
<gene>
    <name evidence="1" type="ORF">DFP86_102338</name>
</gene>
<dbReference type="Proteomes" id="UP000295611">
    <property type="component" value="Unassembled WGS sequence"/>
</dbReference>
<keyword evidence="2" id="KW-1185">Reference proteome</keyword>
<evidence type="ECO:0000313" key="2">
    <source>
        <dbReference type="Proteomes" id="UP000295611"/>
    </source>
</evidence>